<dbReference type="GO" id="GO:0016121">
    <property type="term" value="P:carotene catabolic process"/>
    <property type="evidence" value="ECO:0007669"/>
    <property type="project" value="TreeGrafter"/>
</dbReference>
<feature type="binding site" evidence="8">
    <location>
        <position position="44"/>
    </location>
    <ligand>
        <name>Fe cation</name>
        <dbReference type="ChEBI" id="CHEBI:24875"/>
        <note>catalytic</note>
    </ligand>
</feature>
<evidence type="ECO:0000256" key="6">
    <source>
        <dbReference type="ARBA" id="ARBA00039084"/>
    </source>
</evidence>
<dbReference type="GO" id="GO:0046872">
    <property type="term" value="F:metal ion binding"/>
    <property type="evidence" value="ECO:0007669"/>
    <property type="project" value="UniProtKB-KW"/>
</dbReference>
<comment type="similarity">
    <text evidence="1">Belongs to the carotenoid oxygenase family.</text>
</comment>
<protein>
    <recommendedName>
        <fullName evidence="6">carotenoid 9,10-dioxygenase</fullName>
        <ecNumber evidence="6">1.14.99.n4</ecNumber>
    </recommendedName>
</protein>
<evidence type="ECO:0000256" key="3">
    <source>
        <dbReference type="ARBA" id="ARBA00022964"/>
    </source>
</evidence>
<name>A0A9I9ED51_CUCME</name>
<keyword evidence="4" id="KW-0560">Oxidoreductase</keyword>
<reference evidence="9" key="1">
    <citation type="submission" date="2023-03" db="UniProtKB">
        <authorList>
            <consortium name="EnsemblPlants"/>
        </authorList>
    </citation>
    <scope>IDENTIFICATION</scope>
</reference>
<organism evidence="9">
    <name type="scientific">Cucumis melo</name>
    <name type="common">Muskmelon</name>
    <dbReference type="NCBI Taxonomy" id="3656"/>
    <lineage>
        <taxon>Eukaryota</taxon>
        <taxon>Viridiplantae</taxon>
        <taxon>Streptophyta</taxon>
        <taxon>Embryophyta</taxon>
        <taxon>Tracheophyta</taxon>
        <taxon>Spermatophyta</taxon>
        <taxon>Magnoliopsida</taxon>
        <taxon>eudicotyledons</taxon>
        <taxon>Gunneridae</taxon>
        <taxon>Pentapetalae</taxon>
        <taxon>rosids</taxon>
        <taxon>fabids</taxon>
        <taxon>Cucurbitales</taxon>
        <taxon>Cucurbitaceae</taxon>
        <taxon>Benincaseae</taxon>
        <taxon>Cucumis</taxon>
    </lineage>
</organism>
<dbReference type="GO" id="GO:0009570">
    <property type="term" value="C:chloroplast stroma"/>
    <property type="evidence" value="ECO:0007669"/>
    <property type="project" value="TreeGrafter"/>
</dbReference>
<evidence type="ECO:0000256" key="2">
    <source>
        <dbReference type="ARBA" id="ARBA00022723"/>
    </source>
</evidence>
<comment type="cofactor">
    <cofactor evidence="8">
        <name>Fe(2+)</name>
        <dbReference type="ChEBI" id="CHEBI:29033"/>
    </cofactor>
    <text evidence="8">Binds 1 Fe(2+) ion per subunit.</text>
</comment>
<dbReference type="PANTHER" id="PTHR10543:SF89">
    <property type="entry name" value="CAROTENOID 9,10(9',10')-CLEAVAGE DIOXYGENASE 1"/>
    <property type="match status" value="1"/>
</dbReference>
<keyword evidence="2 8" id="KW-0479">Metal-binding</keyword>
<evidence type="ECO:0000256" key="4">
    <source>
        <dbReference type="ARBA" id="ARBA00023002"/>
    </source>
</evidence>
<accession>A0A9I9ED51</accession>
<evidence type="ECO:0000256" key="7">
    <source>
        <dbReference type="ARBA" id="ARBA00048709"/>
    </source>
</evidence>
<evidence type="ECO:0000256" key="5">
    <source>
        <dbReference type="ARBA" id="ARBA00023004"/>
    </source>
</evidence>
<dbReference type="InterPro" id="IPR004294">
    <property type="entry name" value="Carotenoid_Oase"/>
</dbReference>
<dbReference type="Gramene" id="MELO3C032097.2.1">
    <property type="protein sequence ID" value="MELO3C032097.2.1"/>
    <property type="gene ID" value="MELO3C032097.2"/>
</dbReference>
<dbReference type="GO" id="GO:0010436">
    <property type="term" value="F:carotenoid dioxygenase activity"/>
    <property type="evidence" value="ECO:0007669"/>
    <property type="project" value="TreeGrafter"/>
</dbReference>
<keyword evidence="3" id="KW-0223">Dioxygenase</keyword>
<evidence type="ECO:0000256" key="8">
    <source>
        <dbReference type="PIRSR" id="PIRSR604294-1"/>
    </source>
</evidence>
<dbReference type="AlphaFoldDB" id="A0A9I9ED51"/>
<dbReference type="EC" id="1.14.99.n4" evidence="6"/>
<proteinExistence type="inferred from homology"/>
<evidence type="ECO:0000313" key="9">
    <source>
        <dbReference type="EnsemblPlants" id="MELO3C032097.2.1"/>
    </source>
</evidence>
<sequence>MVKENKLIFTFDAIKKARFGVLPRYAKDDLLIQWFELPNCFIFHNANAREEGDELVLITCRLENPDLDMRKLSESAVDFPRVNESYTSRMFLSFTNSPIEDHDPHLENIFRNTNSQRGLRYILLNIRCPLQVGSTACGYYVMKYMREIVNRGSIVILDSWEDETRIEDKTYAGLGEKEIQSLNIDVTESTPINNEITFSQLYDVVEHAGTPIVLVVMGHARHSRSHHCHAVY</sequence>
<dbReference type="PANTHER" id="PTHR10543">
    <property type="entry name" value="BETA-CAROTENE DIOXYGENASE"/>
    <property type="match status" value="1"/>
</dbReference>
<dbReference type="EnsemblPlants" id="MELO3C032097.2.1">
    <property type="protein sequence ID" value="MELO3C032097.2.1"/>
    <property type="gene ID" value="MELO3C032097.2"/>
</dbReference>
<keyword evidence="5 8" id="KW-0408">Iron</keyword>
<evidence type="ECO:0000256" key="1">
    <source>
        <dbReference type="ARBA" id="ARBA00006787"/>
    </source>
</evidence>
<dbReference type="Pfam" id="PF03055">
    <property type="entry name" value="RPE65"/>
    <property type="match status" value="1"/>
</dbReference>
<comment type="catalytic activity">
    <reaction evidence="7">
        <text>all-trans-zeaxanthin + 2 O2 = 4,9-dimethyldodeca-2,4,6,8,10-pentaenedial + 2 (3R)-hydroxy-beta-ionone</text>
        <dbReference type="Rhea" id="RHEA:26393"/>
        <dbReference type="ChEBI" id="CHEBI:15379"/>
        <dbReference type="ChEBI" id="CHEBI:27547"/>
        <dbReference type="ChEBI" id="CHEBI:53171"/>
        <dbReference type="ChEBI" id="CHEBI:53173"/>
        <dbReference type="EC" id="1.14.99.n4"/>
    </reaction>
</comment>